<feature type="compositionally biased region" description="Polar residues" evidence="1">
    <location>
        <begin position="148"/>
        <end position="168"/>
    </location>
</feature>
<feature type="compositionally biased region" description="Polar residues" evidence="1">
    <location>
        <begin position="114"/>
        <end position="124"/>
    </location>
</feature>
<organism evidence="2 3">
    <name type="scientific">Puccinia graminis f. sp. tritici</name>
    <dbReference type="NCBI Taxonomy" id="56615"/>
    <lineage>
        <taxon>Eukaryota</taxon>
        <taxon>Fungi</taxon>
        <taxon>Dikarya</taxon>
        <taxon>Basidiomycota</taxon>
        <taxon>Pucciniomycotina</taxon>
        <taxon>Pucciniomycetes</taxon>
        <taxon>Pucciniales</taxon>
        <taxon>Pucciniaceae</taxon>
        <taxon>Puccinia</taxon>
    </lineage>
</organism>
<sequence length="219" mass="23557">MALSRPLAGLTGREVESGYVANLAARSRVLMNKISTRLPAPSPSQEPIAIRLPPLQFTFCSSIILSARMSSNPNNNLLSTAAQMKRNNANLAKENAEDPTEEGPDRINPHLNPNLPTHTQSNPVPTNTNPIPIPPKPKNPATAKAPIGSNSHQTTTKSTAPPNTSQKHPMSLEEVASSAERHRQPGKQAKDLTAILGAKTIDVEKEHMERTIATNAALR</sequence>
<dbReference type="EMBL" id="VSWC01000171">
    <property type="protein sequence ID" value="KAA1070847.1"/>
    <property type="molecule type" value="Genomic_DNA"/>
</dbReference>
<name>A0A5B0M165_PUCGR</name>
<comment type="caution">
    <text evidence="2">The sequence shown here is derived from an EMBL/GenBank/DDBJ whole genome shotgun (WGS) entry which is preliminary data.</text>
</comment>
<keyword evidence="3" id="KW-1185">Reference proteome</keyword>
<accession>A0A5B0M165</accession>
<evidence type="ECO:0000256" key="1">
    <source>
        <dbReference type="SAM" id="MobiDB-lite"/>
    </source>
</evidence>
<dbReference type="Proteomes" id="UP000324748">
    <property type="component" value="Unassembled WGS sequence"/>
</dbReference>
<proteinExistence type="predicted"/>
<evidence type="ECO:0000313" key="2">
    <source>
        <dbReference type="EMBL" id="KAA1070847.1"/>
    </source>
</evidence>
<protein>
    <submittedName>
        <fullName evidence="2">Uncharacterized protein</fullName>
    </submittedName>
</protein>
<feature type="region of interest" description="Disordered" evidence="1">
    <location>
        <begin position="92"/>
        <end position="192"/>
    </location>
</feature>
<evidence type="ECO:0000313" key="3">
    <source>
        <dbReference type="Proteomes" id="UP000324748"/>
    </source>
</evidence>
<reference evidence="2 3" key="1">
    <citation type="submission" date="2019-05" db="EMBL/GenBank/DDBJ databases">
        <title>Emergence of the Ug99 lineage of the wheat stem rust pathogen through somatic hybridization.</title>
        <authorList>
            <person name="Li F."/>
            <person name="Upadhyaya N.M."/>
            <person name="Sperschneider J."/>
            <person name="Matny O."/>
            <person name="Nguyen-Phuc H."/>
            <person name="Mago R."/>
            <person name="Raley C."/>
            <person name="Miller M.E."/>
            <person name="Silverstein K.A.T."/>
            <person name="Henningsen E."/>
            <person name="Hirsch C.D."/>
            <person name="Visser B."/>
            <person name="Pretorius Z.A."/>
            <person name="Steffenson B.J."/>
            <person name="Schwessinger B."/>
            <person name="Dodds P.N."/>
            <person name="Figueroa M."/>
        </authorList>
    </citation>
    <scope>NUCLEOTIDE SEQUENCE [LARGE SCALE GENOMIC DNA]</scope>
    <source>
        <strain evidence="2">21-0</strain>
    </source>
</reference>
<dbReference type="AlphaFoldDB" id="A0A5B0M165"/>
<gene>
    <name evidence="2" type="ORF">PGT21_025623</name>
</gene>